<comment type="similarity">
    <text evidence="1 3">Belongs to the short-chain dehydrogenases/reductases (SDR) family.</text>
</comment>
<name>A0ABY5TKS1_9GAMM</name>
<accession>A0ABY5TKS1</accession>
<evidence type="ECO:0000256" key="3">
    <source>
        <dbReference type="RuleBase" id="RU000363"/>
    </source>
</evidence>
<proteinExistence type="inferred from homology"/>
<dbReference type="Proteomes" id="UP001059934">
    <property type="component" value="Chromosome"/>
</dbReference>
<evidence type="ECO:0000256" key="2">
    <source>
        <dbReference type="ARBA" id="ARBA00023002"/>
    </source>
</evidence>
<dbReference type="PRINTS" id="PR00080">
    <property type="entry name" value="SDRFAMILY"/>
</dbReference>
<dbReference type="Pfam" id="PF00106">
    <property type="entry name" value="adh_short"/>
    <property type="match status" value="1"/>
</dbReference>
<gene>
    <name evidence="4" type="ORF">NYF23_10315</name>
</gene>
<dbReference type="PIRSF" id="PIRSF000126">
    <property type="entry name" value="11-beta-HSD1"/>
    <property type="match status" value="1"/>
</dbReference>
<dbReference type="InterPro" id="IPR036291">
    <property type="entry name" value="NAD(P)-bd_dom_sf"/>
</dbReference>
<organism evidence="4 5">
    <name type="scientific">SAR92 clade bacterium H455</name>
    <dbReference type="NCBI Taxonomy" id="2974818"/>
    <lineage>
        <taxon>Bacteria</taxon>
        <taxon>Pseudomonadati</taxon>
        <taxon>Pseudomonadota</taxon>
        <taxon>Gammaproteobacteria</taxon>
        <taxon>Cellvibrionales</taxon>
        <taxon>Porticoccaceae</taxon>
        <taxon>SAR92 clade</taxon>
    </lineage>
</organism>
<dbReference type="PANTHER" id="PTHR42901">
    <property type="entry name" value="ALCOHOL DEHYDROGENASE"/>
    <property type="match status" value="1"/>
</dbReference>
<dbReference type="EMBL" id="CP103416">
    <property type="protein sequence ID" value="UVW34404.1"/>
    <property type="molecule type" value="Genomic_DNA"/>
</dbReference>
<keyword evidence="5" id="KW-1185">Reference proteome</keyword>
<dbReference type="PANTHER" id="PTHR42901:SF1">
    <property type="entry name" value="ALCOHOL DEHYDROGENASE"/>
    <property type="match status" value="1"/>
</dbReference>
<evidence type="ECO:0000313" key="4">
    <source>
        <dbReference type="EMBL" id="UVW34404.1"/>
    </source>
</evidence>
<evidence type="ECO:0000313" key="5">
    <source>
        <dbReference type="Proteomes" id="UP001059934"/>
    </source>
</evidence>
<evidence type="ECO:0000256" key="1">
    <source>
        <dbReference type="ARBA" id="ARBA00006484"/>
    </source>
</evidence>
<protein>
    <submittedName>
        <fullName evidence="4">SDR family oxidoreductase</fullName>
    </submittedName>
</protein>
<keyword evidence="2" id="KW-0560">Oxidoreductase</keyword>
<dbReference type="InterPro" id="IPR020904">
    <property type="entry name" value="Sc_DH/Rdtase_CS"/>
</dbReference>
<sequence>MHNKTTLVTGASDGIGLECCKILAAKGSNLILVSRRQPLLDEIAESLKRQYPTISCTVITADLSAPQAAQTLFQQVQEQGLEVDFLINNAGLLQNGFFTELDLAAQESMINVNVLALTSLTHLFANNMASRSGGHILNVASLAAWTPIPNQNVYAATKAYVLSFTQALHDELNASKSGVTVSALCPGYTATKMMDNPDQGGKLLVPDGMLQSPREVAAQGIEACLAGRPTIVTGLANRITVAITRLFSRMALAKIAGRYYRSNMQ</sequence>
<dbReference type="SUPFAM" id="SSF51735">
    <property type="entry name" value="NAD(P)-binding Rossmann-fold domains"/>
    <property type="match status" value="1"/>
</dbReference>
<dbReference type="PROSITE" id="PS00061">
    <property type="entry name" value="ADH_SHORT"/>
    <property type="match status" value="1"/>
</dbReference>
<dbReference type="Gene3D" id="3.40.50.720">
    <property type="entry name" value="NAD(P)-binding Rossmann-like Domain"/>
    <property type="match status" value="1"/>
</dbReference>
<dbReference type="InterPro" id="IPR002347">
    <property type="entry name" value="SDR_fam"/>
</dbReference>
<dbReference type="PRINTS" id="PR00081">
    <property type="entry name" value="GDHRDH"/>
</dbReference>
<reference evidence="4" key="1">
    <citation type="submission" date="2022-08" db="EMBL/GenBank/DDBJ databases">
        <title>Catabolic pathway analysis in culturable SAR92 clade bacteria reveals their overlooked roles in DMSP degradation in coastal seas.</title>
        <authorList>
            <person name="He X."/>
            <person name="Zhang X."/>
            <person name="Zhang Y."/>
        </authorList>
    </citation>
    <scope>NUCLEOTIDE SEQUENCE</scope>
    <source>
        <strain evidence="4">H455</strain>
    </source>
</reference>